<proteinExistence type="predicted"/>
<dbReference type="Proteomes" id="UP000326198">
    <property type="component" value="Unassembled WGS sequence"/>
</dbReference>
<organism evidence="2 3">
    <name type="scientific">Aspergillus bertholletiae</name>
    <dbReference type="NCBI Taxonomy" id="1226010"/>
    <lineage>
        <taxon>Eukaryota</taxon>
        <taxon>Fungi</taxon>
        <taxon>Dikarya</taxon>
        <taxon>Ascomycota</taxon>
        <taxon>Pezizomycotina</taxon>
        <taxon>Eurotiomycetes</taxon>
        <taxon>Eurotiomycetidae</taxon>
        <taxon>Eurotiales</taxon>
        <taxon>Aspergillaceae</taxon>
        <taxon>Aspergillus</taxon>
        <taxon>Aspergillus subgen. Circumdati</taxon>
    </lineage>
</organism>
<protein>
    <submittedName>
        <fullName evidence="2">Uncharacterized protein</fullName>
    </submittedName>
</protein>
<dbReference type="AlphaFoldDB" id="A0A5N7AN17"/>
<accession>A0A5N7AN17</accession>
<keyword evidence="1" id="KW-0812">Transmembrane</keyword>
<keyword evidence="3" id="KW-1185">Reference proteome</keyword>
<evidence type="ECO:0000313" key="3">
    <source>
        <dbReference type="Proteomes" id="UP000326198"/>
    </source>
</evidence>
<feature type="transmembrane region" description="Helical" evidence="1">
    <location>
        <begin position="38"/>
        <end position="61"/>
    </location>
</feature>
<evidence type="ECO:0000313" key="2">
    <source>
        <dbReference type="EMBL" id="KAE8371294.1"/>
    </source>
</evidence>
<name>A0A5N7AN17_9EURO</name>
<dbReference type="EMBL" id="ML736441">
    <property type="protein sequence ID" value="KAE8371294.1"/>
    <property type="molecule type" value="Genomic_DNA"/>
</dbReference>
<gene>
    <name evidence="2" type="ORF">BDV26DRAFT_134925</name>
</gene>
<evidence type="ECO:0000256" key="1">
    <source>
        <dbReference type="SAM" id="Phobius"/>
    </source>
</evidence>
<keyword evidence="1" id="KW-1133">Transmembrane helix</keyword>
<reference evidence="2 3" key="1">
    <citation type="submission" date="2019-04" db="EMBL/GenBank/DDBJ databases">
        <title>Friends and foes A comparative genomics studyof 23 Aspergillus species from section Flavi.</title>
        <authorList>
            <consortium name="DOE Joint Genome Institute"/>
            <person name="Kjaerbolling I."/>
            <person name="Vesth T."/>
            <person name="Frisvad J.C."/>
            <person name="Nybo J.L."/>
            <person name="Theobald S."/>
            <person name="Kildgaard S."/>
            <person name="Isbrandt T."/>
            <person name="Kuo A."/>
            <person name="Sato A."/>
            <person name="Lyhne E.K."/>
            <person name="Kogle M.E."/>
            <person name="Wiebenga A."/>
            <person name="Kun R.S."/>
            <person name="Lubbers R.J."/>
            <person name="Makela M.R."/>
            <person name="Barry K."/>
            <person name="Chovatia M."/>
            <person name="Clum A."/>
            <person name="Daum C."/>
            <person name="Haridas S."/>
            <person name="He G."/>
            <person name="LaButti K."/>
            <person name="Lipzen A."/>
            <person name="Mondo S."/>
            <person name="Riley R."/>
            <person name="Salamov A."/>
            <person name="Simmons B.A."/>
            <person name="Magnuson J.K."/>
            <person name="Henrissat B."/>
            <person name="Mortensen U.H."/>
            <person name="Larsen T.O."/>
            <person name="Devries R.P."/>
            <person name="Grigoriev I.V."/>
            <person name="Machida M."/>
            <person name="Baker S.E."/>
            <person name="Andersen M.R."/>
        </authorList>
    </citation>
    <scope>NUCLEOTIDE SEQUENCE [LARGE SCALE GENOMIC DNA]</scope>
    <source>
        <strain evidence="2 3">IBT 29228</strain>
    </source>
</reference>
<sequence length="64" mass="7201">MTCLETMPKLLCGSVHKGNNFESQEGEVPAINRSLTSFLHFSFFPLSLLIPLISFWIPLLVSFT</sequence>
<keyword evidence="1" id="KW-0472">Membrane</keyword>